<reference evidence="3 4" key="1">
    <citation type="submission" date="2015-12" db="EMBL/GenBank/DDBJ databases">
        <title>The genome of Folsomia candida.</title>
        <authorList>
            <person name="Faddeeva A."/>
            <person name="Derks M.F."/>
            <person name="Anvar Y."/>
            <person name="Smit S."/>
            <person name="Van Straalen N."/>
            <person name="Roelofs D."/>
        </authorList>
    </citation>
    <scope>NUCLEOTIDE SEQUENCE [LARGE SCALE GENOMIC DNA]</scope>
    <source>
        <strain evidence="3 4">VU population</strain>
        <tissue evidence="3">Whole body</tissue>
    </source>
</reference>
<evidence type="ECO:0000313" key="3">
    <source>
        <dbReference type="EMBL" id="OXA52527.1"/>
    </source>
</evidence>
<dbReference type="PANTHER" id="PTHR31019:SF1">
    <property type="entry name" value="SMALL INTEGRAL MEMBRANE PROTEIN 14"/>
    <property type="match status" value="1"/>
</dbReference>
<dbReference type="GO" id="GO:0005783">
    <property type="term" value="C:endoplasmic reticulum"/>
    <property type="evidence" value="ECO:0007669"/>
    <property type="project" value="TreeGrafter"/>
</dbReference>
<keyword evidence="2" id="KW-1133">Transmembrane helix</keyword>
<protein>
    <recommendedName>
        <fullName evidence="1">Small integral membrane protein 14</fullName>
    </recommendedName>
</protein>
<dbReference type="OrthoDB" id="10054061at2759"/>
<dbReference type="Pfam" id="PF11027">
    <property type="entry name" value="DUF2615"/>
    <property type="match status" value="1"/>
</dbReference>
<proteinExistence type="predicted"/>
<organism evidence="3 4">
    <name type="scientific">Folsomia candida</name>
    <name type="common">Springtail</name>
    <dbReference type="NCBI Taxonomy" id="158441"/>
    <lineage>
        <taxon>Eukaryota</taxon>
        <taxon>Metazoa</taxon>
        <taxon>Ecdysozoa</taxon>
        <taxon>Arthropoda</taxon>
        <taxon>Hexapoda</taxon>
        <taxon>Collembola</taxon>
        <taxon>Entomobryomorpha</taxon>
        <taxon>Isotomoidea</taxon>
        <taxon>Isotomidae</taxon>
        <taxon>Proisotominae</taxon>
        <taxon>Folsomia</taxon>
    </lineage>
</organism>
<accession>A0A226E6E7</accession>
<dbReference type="InterPro" id="IPR020309">
    <property type="entry name" value="Smim-14"/>
</dbReference>
<dbReference type="EMBL" id="LNIX01000006">
    <property type="protein sequence ID" value="OXA52527.1"/>
    <property type="molecule type" value="Genomic_DNA"/>
</dbReference>
<gene>
    <name evidence="3" type="ORF">Fcan01_12477</name>
</gene>
<name>A0A226E6E7_FOLCA</name>
<comment type="caution">
    <text evidence="3">The sequence shown here is derived from an EMBL/GenBank/DDBJ whole genome shotgun (WGS) entry which is preliminary data.</text>
</comment>
<keyword evidence="2" id="KW-0812">Transmembrane</keyword>
<evidence type="ECO:0000313" key="4">
    <source>
        <dbReference type="Proteomes" id="UP000198287"/>
    </source>
</evidence>
<dbReference type="STRING" id="158441.A0A226E6E7"/>
<dbReference type="PANTHER" id="PTHR31019">
    <property type="entry name" value="SMALL INTEGRAL MEMBRANE PROTEIN 14"/>
    <property type="match status" value="1"/>
</dbReference>
<sequence length="179" mass="20020">MKADGGGSVILVEEKTISSYFLRCVVIDSAKVVVAATIFNFALLNYSHHCCEAFFHRVTGSGRLILVIGFKKEVESGRVENSEMDGAGDFDPCECVWSHELATRRLINMIRQQQDYCTDSECFTEGQPPNGDQSTAVFFIGIWFLIAMVLFFLRPRSAVPTEKNRDQLGSHYEPPSPTI</sequence>
<evidence type="ECO:0000256" key="1">
    <source>
        <dbReference type="ARBA" id="ARBA00017902"/>
    </source>
</evidence>
<evidence type="ECO:0000256" key="2">
    <source>
        <dbReference type="SAM" id="Phobius"/>
    </source>
</evidence>
<keyword evidence="4" id="KW-1185">Reference proteome</keyword>
<keyword evidence="2" id="KW-0472">Membrane</keyword>
<feature type="transmembrane region" description="Helical" evidence="2">
    <location>
        <begin position="136"/>
        <end position="153"/>
    </location>
</feature>
<dbReference type="Proteomes" id="UP000198287">
    <property type="component" value="Unassembled WGS sequence"/>
</dbReference>
<dbReference type="AlphaFoldDB" id="A0A226E6E7"/>